<dbReference type="InterPro" id="IPR014922">
    <property type="entry name" value="YdhG-like"/>
</dbReference>
<evidence type="ECO:0000313" key="4">
    <source>
        <dbReference type="Proteomes" id="UP001516472"/>
    </source>
</evidence>
<protein>
    <submittedName>
        <fullName evidence="3">DUF1801 domain-containing protein</fullName>
    </submittedName>
</protein>
<keyword evidence="4" id="KW-1185">Reference proteome</keyword>
<proteinExistence type="predicted"/>
<reference evidence="3 4" key="1">
    <citation type="submission" date="2020-02" db="EMBL/GenBank/DDBJ databases">
        <authorList>
            <person name="Babadi Z.K."/>
            <person name="Risdian C."/>
            <person name="Ebrahimipour G.H."/>
            <person name="Wink J."/>
        </authorList>
    </citation>
    <scope>NUCLEOTIDE SEQUENCE [LARGE SCALE GENOMIC DNA]</scope>
    <source>
        <strain evidence="3 4">ZKHCc1 1396</strain>
    </source>
</reference>
<organism evidence="3 4">
    <name type="scientific">Corallococcus soli</name>
    <dbReference type="NCBI Taxonomy" id="2710757"/>
    <lineage>
        <taxon>Bacteria</taxon>
        <taxon>Pseudomonadati</taxon>
        <taxon>Myxococcota</taxon>
        <taxon>Myxococcia</taxon>
        <taxon>Myxococcales</taxon>
        <taxon>Cystobacterineae</taxon>
        <taxon>Myxococcaceae</taxon>
        <taxon>Corallococcus</taxon>
    </lineage>
</organism>
<evidence type="ECO:0000313" key="3">
    <source>
        <dbReference type="EMBL" id="MBE4749896.1"/>
    </source>
</evidence>
<dbReference type="SUPFAM" id="SSF159888">
    <property type="entry name" value="YdhG-like"/>
    <property type="match status" value="1"/>
</dbReference>
<sequence>MDAYLASQPPHVQPALVKVRSAMRRALPTAEEAIKYGMPAYLVGGRAVASFAGFKNHYALYFVSATLFDAIARDLPNREMSKGIIRFGFDEPVPEAVVERLARWSQTEGSAPVAVKGPKRAKKPVSPRPKQRKPESTKTKRGS</sequence>
<evidence type="ECO:0000256" key="1">
    <source>
        <dbReference type="SAM" id="MobiDB-lite"/>
    </source>
</evidence>
<feature type="domain" description="YdhG-like" evidence="2">
    <location>
        <begin position="13"/>
        <end position="103"/>
    </location>
</feature>
<accession>A0ABR9PPP4</accession>
<comment type="caution">
    <text evidence="3">The sequence shown here is derived from an EMBL/GenBank/DDBJ whole genome shotgun (WGS) entry which is preliminary data.</text>
</comment>
<feature type="compositionally biased region" description="Basic and acidic residues" evidence="1">
    <location>
        <begin position="132"/>
        <end position="143"/>
    </location>
</feature>
<name>A0ABR9PPP4_9BACT</name>
<dbReference type="Gene3D" id="3.90.1150.200">
    <property type="match status" value="1"/>
</dbReference>
<evidence type="ECO:0000259" key="2">
    <source>
        <dbReference type="Pfam" id="PF08818"/>
    </source>
</evidence>
<dbReference type="EMBL" id="JAAIYO010000004">
    <property type="protein sequence ID" value="MBE4749896.1"/>
    <property type="molecule type" value="Genomic_DNA"/>
</dbReference>
<dbReference type="Pfam" id="PF08818">
    <property type="entry name" value="DUF1801"/>
    <property type="match status" value="1"/>
</dbReference>
<feature type="region of interest" description="Disordered" evidence="1">
    <location>
        <begin position="105"/>
        <end position="143"/>
    </location>
</feature>
<feature type="compositionally biased region" description="Basic residues" evidence="1">
    <location>
        <begin position="117"/>
        <end position="131"/>
    </location>
</feature>
<gene>
    <name evidence="3" type="ORF">G4177_17165</name>
</gene>
<dbReference type="RefSeq" id="WP_193349355.1">
    <property type="nucleotide sequence ID" value="NZ_CBCSIP010000492.1"/>
</dbReference>
<dbReference type="Proteomes" id="UP001516472">
    <property type="component" value="Unassembled WGS sequence"/>
</dbReference>